<gene>
    <name evidence="2" type="ORF">LCGC14_2613810</name>
</gene>
<sequence length="106" mass="11186">MTLTKSNEVTVSSPREGPPSCMRVAVCGGRLASLRDNALCSAPTLSSSRFYVVWGSGGERATPRHPGSWEPRLSGPSVGSLQTDDSAEAEAAYARACEFVRTGELP</sequence>
<dbReference type="AlphaFoldDB" id="A0A0F9A534"/>
<protein>
    <submittedName>
        <fullName evidence="2">Uncharacterized protein</fullName>
    </submittedName>
</protein>
<proteinExistence type="predicted"/>
<evidence type="ECO:0000256" key="1">
    <source>
        <dbReference type="SAM" id="MobiDB-lite"/>
    </source>
</evidence>
<feature type="region of interest" description="Disordered" evidence="1">
    <location>
        <begin position="60"/>
        <end position="86"/>
    </location>
</feature>
<dbReference type="EMBL" id="LAZR01044430">
    <property type="protein sequence ID" value="KKL04664.1"/>
    <property type="molecule type" value="Genomic_DNA"/>
</dbReference>
<accession>A0A0F9A534</accession>
<organism evidence="2">
    <name type="scientific">marine sediment metagenome</name>
    <dbReference type="NCBI Taxonomy" id="412755"/>
    <lineage>
        <taxon>unclassified sequences</taxon>
        <taxon>metagenomes</taxon>
        <taxon>ecological metagenomes</taxon>
    </lineage>
</organism>
<evidence type="ECO:0000313" key="2">
    <source>
        <dbReference type="EMBL" id="KKL04664.1"/>
    </source>
</evidence>
<comment type="caution">
    <text evidence="2">The sequence shown here is derived from an EMBL/GenBank/DDBJ whole genome shotgun (WGS) entry which is preliminary data.</text>
</comment>
<name>A0A0F9A534_9ZZZZ</name>
<reference evidence="2" key="1">
    <citation type="journal article" date="2015" name="Nature">
        <title>Complex archaea that bridge the gap between prokaryotes and eukaryotes.</title>
        <authorList>
            <person name="Spang A."/>
            <person name="Saw J.H."/>
            <person name="Jorgensen S.L."/>
            <person name="Zaremba-Niedzwiedzka K."/>
            <person name="Martijn J."/>
            <person name="Lind A.E."/>
            <person name="van Eijk R."/>
            <person name="Schleper C."/>
            <person name="Guy L."/>
            <person name="Ettema T.J."/>
        </authorList>
    </citation>
    <scope>NUCLEOTIDE SEQUENCE</scope>
</reference>